<dbReference type="Proteomes" id="UP001197974">
    <property type="component" value="Chromosome"/>
</dbReference>
<dbReference type="PANTHER" id="PTHR43155">
    <property type="entry name" value="CYCLIC DI-GMP PHOSPHODIESTERASE PA4108-RELATED"/>
    <property type="match status" value="1"/>
</dbReference>
<dbReference type="Pfam" id="PF13487">
    <property type="entry name" value="HD_5"/>
    <property type="match status" value="1"/>
</dbReference>
<protein>
    <submittedName>
        <fullName evidence="2">HD domain-containing phosphohydrolase</fullName>
    </submittedName>
</protein>
<sequence>MKINIQNLHIGSIISKDVYSKTAKPIIYRDTVVTEEVINLLNVFLIENVYINQKIMKDEEETEYQSANFSNNSIEVKFKEVANEYRRLFKSWQSGSYIDIASVRNVILPLIEIALKEQEKVFNLYKVIPKNEYLYYHSSYVAVVSAILANNMKYSLGDINQLSLASFLIDSGMSKIDEAILIKEGPLTNEEMKELRQHPLYSYQLVKDIPSLKEETVLAVMQHHERMDGSGYPLMIKKESIRSYSRIISVVDSFCSAISVRPYRRCLNPFTVMKKMLSEKVGKYDLTVIDSLKAFFINSILGTRVKLSNGQVGEIVFIDDKNLTKPIVKVNDEVVNLLEGDNQSIEIVDICR</sequence>
<dbReference type="Gene3D" id="1.10.3210.10">
    <property type="entry name" value="Hypothetical protein af1432"/>
    <property type="match status" value="1"/>
</dbReference>
<dbReference type="SUPFAM" id="SSF109604">
    <property type="entry name" value="HD-domain/PDEase-like"/>
    <property type="match status" value="1"/>
</dbReference>
<dbReference type="CDD" id="cd00077">
    <property type="entry name" value="HDc"/>
    <property type="match status" value="1"/>
</dbReference>
<accession>A0ABY9JRD2</accession>
<evidence type="ECO:0000313" key="3">
    <source>
        <dbReference type="Proteomes" id="UP001197974"/>
    </source>
</evidence>
<evidence type="ECO:0000259" key="1">
    <source>
        <dbReference type="PROSITE" id="PS51832"/>
    </source>
</evidence>
<reference evidence="2 3" key="1">
    <citation type="submission" date="2023-06" db="EMBL/GenBank/DDBJ databases">
        <title>Five Gram-positive bacteria isolated from mangrove sediments in Shenzhen, Guangdong, China.</title>
        <authorList>
            <person name="Yu S."/>
            <person name="Zheng W."/>
            <person name="Huang Y."/>
        </authorList>
    </citation>
    <scope>NUCLEOTIDE SEQUENCE [LARGE SCALE GENOMIC DNA]</scope>
    <source>
        <strain evidence="2 3">SaN35-3</strain>
    </source>
</reference>
<dbReference type="InterPro" id="IPR003607">
    <property type="entry name" value="HD/PDEase_dom"/>
</dbReference>
<feature type="domain" description="HD-GYP" evidence="1">
    <location>
        <begin position="108"/>
        <end position="308"/>
    </location>
</feature>
<evidence type="ECO:0000313" key="2">
    <source>
        <dbReference type="EMBL" id="WLR41892.1"/>
    </source>
</evidence>
<proteinExistence type="predicted"/>
<dbReference type="RefSeq" id="WP_226541318.1">
    <property type="nucleotide sequence ID" value="NZ_CP129013.1"/>
</dbReference>
<dbReference type="PANTHER" id="PTHR43155:SF2">
    <property type="entry name" value="CYCLIC DI-GMP PHOSPHODIESTERASE PA4108"/>
    <property type="match status" value="1"/>
</dbReference>
<dbReference type="PROSITE" id="PS51832">
    <property type="entry name" value="HD_GYP"/>
    <property type="match status" value="1"/>
</dbReference>
<name>A0ABY9JRD2_9BACI</name>
<dbReference type="EMBL" id="CP129013">
    <property type="protein sequence ID" value="WLR41892.1"/>
    <property type="molecule type" value="Genomic_DNA"/>
</dbReference>
<gene>
    <name evidence="2" type="ORF">LC087_13765</name>
</gene>
<dbReference type="InterPro" id="IPR037522">
    <property type="entry name" value="HD_GYP_dom"/>
</dbReference>
<keyword evidence="3" id="KW-1185">Reference proteome</keyword>
<organism evidence="2 3">
    <name type="scientific">Bacillus carboniphilus</name>
    <dbReference type="NCBI Taxonomy" id="86663"/>
    <lineage>
        <taxon>Bacteria</taxon>
        <taxon>Bacillati</taxon>
        <taxon>Bacillota</taxon>
        <taxon>Bacilli</taxon>
        <taxon>Bacillales</taxon>
        <taxon>Bacillaceae</taxon>
        <taxon>Bacillus</taxon>
    </lineage>
</organism>